<feature type="chain" id="PRO_5040239478" evidence="11">
    <location>
        <begin position="26"/>
        <end position="520"/>
    </location>
</feature>
<keyword evidence="5 9" id="KW-0479">Metal-binding</keyword>
<dbReference type="OrthoDB" id="2789670at2759"/>
<evidence type="ECO:0000256" key="2">
    <source>
        <dbReference type="ARBA" id="ARBA00005179"/>
    </source>
</evidence>
<keyword evidence="4 9" id="KW-0349">Heme</keyword>
<sequence length="520" mass="58908">MFNFPAFDHLLKFLALAILLKFVHRLLNYTNNWPPGPRGLPIIGNILQLQRLPWFIFTEWKARYGPIMSLNLAGQPMIILNTHKAAIDLLNSRSRIYSDRPRLIMAAEILAGGMNVAAMSYNDRWRRMRRAVHDSLNIGAAEKYRPLQEIEAVRLVNNLLHDPDNWDSHFKRSAASTVLGTAYGWDPIEPKDDPIVERINGITHRSVRAALPGAYLVEIFPVMNHLPTWMAKWKREGLEWFRKDTELFKGFLSDVRKRIAAGNSKPCLASSILENQSKFKLTNKESAWLAGIMFAAGSETTSSALSVFVLAMSLYPDVMREAQTKIDEVVGRDRLPNFEDYDKLPYIHAMVKEVLRWRPVTPLGLPRCAAESDWYEGYYIPKGALVISNVWAMNRDPDVYPDYDEFRPSRFLDASGKVNEKFSDVMPLGHVTFGFGRRICPGMHLGNQSLFMDIACILWALNIDQATDSQGNPIVPSKDDCVDEGIVVKPAQFPCRFTARSKDAIAVLEHAKGDGKPSQF</sequence>
<evidence type="ECO:0000256" key="9">
    <source>
        <dbReference type="PIRSR" id="PIRSR602401-1"/>
    </source>
</evidence>
<evidence type="ECO:0000313" key="13">
    <source>
        <dbReference type="Proteomes" id="UP000807353"/>
    </source>
</evidence>
<dbReference type="PRINTS" id="PR00463">
    <property type="entry name" value="EP450I"/>
</dbReference>
<evidence type="ECO:0000256" key="10">
    <source>
        <dbReference type="RuleBase" id="RU000461"/>
    </source>
</evidence>
<keyword evidence="11" id="KW-0732">Signal</keyword>
<dbReference type="Pfam" id="PF00067">
    <property type="entry name" value="p450"/>
    <property type="match status" value="1"/>
</dbReference>
<dbReference type="CDD" id="cd11065">
    <property type="entry name" value="CYP64-like"/>
    <property type="match status" value="1"/>
</dbReference>
<evidence type="ECO:0000256" key="1">
    <source>
        <dbReference type="ARBA" id="ARBA00001971"/>
    </source>
</evidence>
<keyword evidence="8 10" id="KW-0503">Monooxygenase</keyword>
<reference evidence="12" key="1">
    <citation type="submission" date="2020-11" db="EMBL/GenBank/DDBJ databases">
        <authorList>
            <consortium name="DOE Joint Genome Institute"/>
            <person name="Ahrendt S."/>
            <person name="Riley R."/>
            <person name="Andreopoulos W."/>
            <person name="Labutti K."/>
            <person name="Pangilinan J."/>
            <person name="Ruiz-Duenas F.J."/>
            <person name="Barrasa J.M."/>
            <person name="Sanchez-Garcia M."/>
            <person name="Camarero S."/>
            <person name="Miyauchi S."/>
            <person name="Serrano A."/>
            <person name="Linde D."/>
            <person name="Babiker R."/>
            <person name="Drula E."/>
            <person name="Ayuso-Fernandez I."/>
            <person name="Pacheco R."/>
            <person name="Padilla G."/>
            <person name="Ferreira P."/>
            <person name="Barriuso J."/>
            <person name="Kellner H."/>
            <person name="Castanera R."/>
            <person name="Alfaro M."/>
            <person name="Ramirez L."/>
            <person name="Pisabarro A.G."/>
            <person name="Kuo A."/>
            <person name="Tritt A."/>
            <person name="Lipzen A."/>
            <person name="He G."/>
            <person name="Yan M."/>
            <person name="Ng V."/>
            <person name="Cullen D."/>
            <person name="Martin F."/>
            <person name="Rosso M.-N."/>
            <person name="Henrissat B."/>
            <person name="Hibbett D."/>
            <person name="Martinez A.T."/>
            <person name="Grigoriev I.V."/>
        </authorList>
    </citation>
    <scope>NUCLEOTIDE SEQUENCE</scope>
    <source>
        <strain evidence="12">CBS 247.69</strain>
    </source>
</reference>
<evidence type="ECO:0000256" key="7">
    <source>
        <dbReference type="ARBA" id="ARBA00023004"/>
    </source>
</evidence>
<dbReference type="InterPro" id="IPR002401">
    <property type="entry name" value="Cyt_P450_E_grp-I"/>
</dbReference>
<dbReference type="GO" id="GO:0004497">
    <property type="term" value="F:monooxygenase activity"/>
    <property type="evidence" value="ECO:0007669"/>
    <property type="project" value="UniProtKB-KW"/>
</dbReference>
<keyword evidence="6 10" id="KW-0560">Oxidoreductase</keyword>
<dbReference type="Gene3D" id="1.10.630.10">
    <property type="entry name" value="Cytochrome P450"/>
    <property type="match status" value="1"/>
</dbReference>
<dbReference type="InterPro" id="IPR001128">
    <property type="entry name" value="Cyt_P450"/>
</dbReference>
<accession>A0A9P5XZT5</accession>
<protein>
    <submittedName>
        <fullName evidence="12">Cytochrome P450</fullName>
    </submittedName>
</protein>
<name>A0A9P5XZT5_9AGAR</name>
<dbReference type="GO" id="GO:0020037">
    <property type="term" value="F:heme binding"/>
    <property type="evidence" value="ECO:0007669"/>
    <property type="project" value="InterPro"/>
</dbReference>
<evidence type="ECO:0000256" key="8">
    <source>
        <dbReference type="ARBA" id="ARBA00023033"/>
    </source>
</evidence>
<evidence type="ECO:0000256" key="11">
    <source>
        <dbReference type="SAM" id="SignalP"/>
    </source>
</evidence>
<organism evidence="12 13">
    <name type="scientific">Collybia nuda</name>
    <dbReference type="NCBI Taxonomy" id="64659"/>
    <lineage>
        <taxon>Eukaryota</taxon>
        <taxon>Fungi</taxon>
        <taxon>Dikarya</taxon>
        <taxon>Basidiomycota</taxon>
        <taxon>Agaricomycotina</taxon>
        <taxon>Agaricomycetes</taxon>
        <taxon>Agaricomycetidae</taxon>
        <taxon>Agaricales</taxon>
        <taxon>Tricholomatineae</taxon>
        <taxon>Clitocybaceae</taxon>
        <taxon>Collybia</taxon>
    </lineage>
</organism>
<keyword evidence="7 9" id="KW-0408">Iron</keyword>
<dbReference type="PROSITE" id="PS00086">
    <property type="entry name" value="CYTOCHROME_P450"/>
    <property type="match status" value="1"/>
</dbReference>
<dbReference type="InterPro" id="IPR036396">
    <property type="entry name" value="Cyt_P450_sf"/>
</dbReference>
<evidence type="ECO:0000256" key="5">
    <source>
        <dbReference type="ARBA" id="ARBA00022723"/>
    </source>
</evidence>
<feature type="signal peptide" evidence="11">
    <location>
        <begin position="1"/>
        <end position="25"/>
    </location>
</feature>
<dbReference type="InterPro" id="IPR017972">
    <property type="entry name" value="Cyt_P450_CS"/>
</dbReference>
<keyword evidence="13" id="KW-1185">Reference proteome</keyword>
<comment type="pathway">
    <text evidence="2">Secondary metabolite biosynthesis.</text>
</comment>
<evidence type="ECO:0000256" key="4">
    <source>
        <dbReference type="ARBA" id="ARBA00022617"/>
    </source>
</evidence>
<dbReference type="PANTHER" id="PTHR46300">
    <property type="entry name" value="P450, PUTATIVE (EUROFUNG)-RELATED-RELATED"/>
    <property type="match status" value="1"/>
</dbReference>
<dbReference type="SUPFAM" id="SSF48264">
    <property type="entry name" value="Cytochrome P450"/>
    <property type="match status" value="1"/>
</dbReference>
<comment type="similarity">
    <text evidence="3 10">Belongs to the cytochrome P450 family.</text>
</comment>
<comment type="caution">
    <text evidence="12">The sequence shown here is derived from an EMBL/GenBank/DDBJ whole genome shotgun (WGS) entry which is preliminary data.</text>
</comment>
<evidence type="ECO:0000313" key="12">
    <source>
        <dbReference type="EMBL" id="KAF9458686.1"/>
    </source>
</evidence>
<dbReference type="Proteomes" id="UP000807353">
    <property type="component" value="Unassembled WGS sequence"/>
</dbReference>
<comment type="cofactor">
    <cofactor evidence="1 9">
        <name>heme</name>
        <dbReference type="ChEBI" id="CHEBI:30413"/>
    </cofactor>
</comment>
<dbReference type="EMBL" id="MU150333">
    <property type="protein sequence ID" value="KAF9458686.1"/>
    <property type="molecule type" value="Genomic_DNA"/>
</dbReference>
<evidence type="ECO:0000256" key="6">
    <source>
        <dbReference type="ARBA" id="ARBA00023002"/>
    </source>
</evidence>
<dbReference type="InterPro" id="IPR050364">
    <property type="entry name" value="Cytochrome_P450_fung"/>
</dbReference>
<proteinExistence type="inferred from homology"/>
<dbReference type="AlphaFoldDB" id="A0A9P5XZT5"/>
<feature type="binding site" description="axial binding residue" evidence="9">
    <location>
        <position position="440"/>
    </location>
    <ligand>
        <name>heme</name>
        <dbReference type="ChEBI" id="CHEBI:30413"/>
    </ligand>
    <ligandPart>
        <name>Fe</name>
        <dbReference type="ChEBI" id="CHEBI:18248"/>
    </ligandPart>
</feature>
<dbReference type="GO" id="GO:0016705">
    <property type="term" value="F:oxidoreductase activity, acting on paired donors, with incorporation or reduction of molecular oxygen"/>
    <property type="evidence" value="ECO:0007669"/>
    <property type="project" value="InterPro"/>
</dbReference>
<dbReference type="PRINTS" id="PR00385">
    <property type="entry name" value="P450"/>
</dbReference>
<gene>
    <name evidence="12" type="ORF">BDZ94DRAFT_73290</name>
</gene>
<dbReference type="GO" id="GO:0005506">
    <property type="term" value="F:iron ion binding"/>
    <property type="evidence" value="ECO:0007669"/>
    <property type="project" value="InterPro"/>
</dbReference>
<evidence type="ECO:0000256" key="3">
    <source>
        <dbReference type="ARBA" id="ARBA00010617"/>
    </source>
</evidence>